<evidence type="ECO:0000259" key="4">
    <source>
        <dbReference type="PROSITE" id="PS50893"/>
    </source>
</evidence>
<gene>
    <name evidence="5" type="ORF">MACH08_03350</name>
</gene>
<accession>A0ABQ5TD38</accession>
<reference evidence="5 6" key="1">
    <citation type="submission" date="2023-02" db="EMBL/GenBank/DDBJ databases">
        <title>Oceanobacillus kimchii IFOP_LL358 isolated form Alexandrium catenella lab strain.</title>
        <authorList>
            <person name="Gajardo G."/>
            <person name="Ueki S."/>
            <person name="Maruyama F."/>
        </authorList>
    </citation>
    <scope>NUCLEOTIDE SEQUENCE [LARGE SCALE GENOMIC DNA]</scope>
    <source>
        <strain evidence="5 6">IFOP_LL358</strain>
    </source>
</reference>
<proteinExistence type="predicted"/>
<dbReference type="EMBL" id="BSKO01000001">
    <property type="protein sequence ID" value="GLO64551.1"/>
    <property type="molecule type" value="Genomic_DNA"/>
</dbReference>
<keyword evidence="2" id="KW-0547">Nucleotide-binding</keyword>
<dbReference type="RefSeq" id="WP_017795350.1">
    <property type="nucleotide sequence ID" value="NZ_BSKO01000001.1"/>
</dbReference>
<keyword evidence="3 5" id="KW-0067">ATP-binding</keyword>
<dbReference type="PANTHER" id="PTHR42711:SF17">
    <property type="entry name" value="ABC TRANSPORTER ATP-BINDING PROTEIN"/>
    <property type="match status" value="1"/>
</dbReference>
<dbReference type="GO" id="GO:0005524">
    <property type="term" value="F:ATP binding"/>
    <property type="evidence" value="ECO:0007669"/>
    <property type="project" value="UniProtKB-KW"/>
</dbReference>
<dbReference type="PROSITE" id="PS00211">
    <property type="entry name" value="ABC_TRANSPORTER_1"/>
    <property type="match status" value="1"/>
</dbReference>
<feature type="domain" description="ABC transporter" evidence="4">
    <location>
        <begin position="13"/>
        <end position="238"/>
    </location>
</feature>
<organism evidence="5 6">
    <name type="scientific">Oceanobacillus kimchii</name>
    <dbReference type="NCBI Taxonomy" id="746691"/>
    <lineage>
        <taxon>Bacteria</taxon>
        <taxon>Bacillati</taxon>
        <taxon>Bacillota</taxon>
        <taxon>Bacilli</taxon>
        <taxon>Bacillales</taxon>
        <taxon>Bacillaceae</taxon>
        <taxon>Oceanobacillus</taxon>
    </lineage>
</organism>
<evidence type="ECO:0000313" key="6">
    <source>
        <dbReference type="Proteomes" id="UP001275436"/>
    </source>
</evidence>
<dbReference type="Pfam" id="PF00005">
    <property type="entry name" value="ABC_tran"/>
    <property type="match status" value="1"/>
</dbReference>
<evidence type="ECO:0000313" key="5">
    <source>
        <dbReference type="EMBL" id="GLO64551.1"/>
    </source>
</evidence>
<dbReference type="Proteomes" id="UP001275436">
    <property type="component" value="Unassembled WGS sequence"/>
</dbReference>
<sequence length="254" mass="28582">MSHSVNIEEKSSVVIKGLTKRFQSEVVLDNVDITISKNEIHGIIGRNGAGKTTFIECITGFLPFDSGEVKLLNLEGPQNQKQIMQHIGIQPQVGNLLPRQTVYETIQLFTSFYKESIPVEKLMDLLALNQLETKKIKDLSVGQKQRLLVGLALIGNPSLIILDEPTTGIDPQIRQLIWEVLKEVRDLGSTILLTTHYMEEAHKLCDRISILHNNRFLVTGTPEEIINAHKKHLSDSLEDVFLNLTGTDLRKEID</sequence>
<evidence type="ECO:0000256" key="3">
    <source>
        <dbReference type="ARBA" id="ARBA00022840"/>
    </source>
</evidence>
<dbReference type="InterPro" id="IPR003439">
    <property type="entry name" value="ABC_transporter-like_ATP-bd"/>
</dbReference>
<keyword evidence="6" id="KW-1185">Reference proteome</keyword>
<dbReference type="CDD" id="cd03230">
    <property type="entry name" value="ABC_DR_subfamily_A"/>
    <property type="match status" value="1"/>
</dbReference>
<dbReference type="SUPFAM" id="SSF52540">
    <property type="entry name" value="P-loop containing nucleoside triphosphate hydrolases"/>
    <property type="match status" value="1"/>
</dbReference>
<evidence type="ECO:0000256" key="1">
    <source>
        <dbReference type="ARBA" id="ARBA00022448"/>
    </source>
</evidence>
<dbReference type="PROSITE" id="PS50893">
    <property type="entry name" value="ABC_TRANSPORTER_2"/>
    <property type="match status" value="1"/>
</dbReference>
<dbReference type="InterPro" id="IPR017871">
    <property type="entry name" value="ABC_transporter-like_CS"/>
</dbReference>
<comment type="caution">
    <text evidence="5">The sequence shown here is derived from an EMBL/GenBank/DDBJ whole genome shotgun (WGS) entry which is preliminary data.</text>
</comment>
<name>A0ABQ5TD38_9BACI</name>
<dbReference type="InterPro" id="IPR003593">
    <property type="entry name" value="AAA+_ATPase"/>
</dbReference>
<evidence type="ECO:0000256" key="2">
    <source>
        <dbReference type="ARBA" id="ARBA00022741"/>
    </source>
</evidence>
<dbReference type="SMART" id="SM00382">
    <property type="entry name" value="AAA"/>
    <property type="match status" value="1"/>
</dbReference>
<dbReference type="Gene3D" id="3.40.50.300">
    <property type="entry name" value="P-loop containing nucleotide triphosphate hydrolases"/>
    <property type="match status" value="1"/>
</dbReference>
<dbReference type="InterPro" id="IPR027417">
    <property type="entry name" value="P-loop_NTPase"/>
</dbReference>
<dbReference type="PANTHER" id="PTHR42711">
    <property type="entry name" value="ABC TRANSPORTER ATP-BINDING PROTEIN"/>
    <property type="match status" value="1"/>
</dbReference>
<protein>
    <submittedName>
        <fullName evidence="5">ABC transporter ATP-binding protein</fullName>
    </submittedName>
</protein>
<keyword evidence="1" id="KW-0813">Transport</keyword>
<dbReference type="InterPro" id="IPR050763">
    <property type="entry name" value="ABC_transporter_ATP-binding"/>
</dbReference>